<dbReference type="EMBL" id="VWXF01000013">
    <property type="protein sequence ID" value="NIF24216.1"/>
    <property type="molecule type" value="Genomic_DNA"/>
</dbReference>
<sequence>MVLINLLPWRQRLAQKQRRRSLCQLGSIVVCGLCGLVFWGAHVQREIADYSLNLQQVELEIVKNRETLRQRQQLQQQGEAIQKGLARQQSRRRQFQHWHQFWQALPERIPDKAWIHRAELRDRRLLLEGFVQEVAAVRQLQNNLAADPLVIRTQQAGIERQPSGIWRFRLSLHTAVEPVNG</sequence>
<evidence type="ECO:0000256" key="1">
    <source>
        <dbReference type="SAM" id="Phobius"/>
    </source>
</evidence>
<dbReference type="InterPro" id="IPR052534">
    <property type="entry name" value="Extracell_DNA_Util/SecSys_Comp"/>
</dbReference>
<keyword evidence="1" id="KW-0812">Transmembrane</keyword>
<proteinExistence type="predicted"/>
<protein>
    <submittedName>
        <fullName evidence="2">Fimbrial assembly protein</fullName>
    </submittedName>
</protein>
<evidence type="ECO:0000313" key="2">
    <source>
        <dbReference type="EMBL" id="NIF24216.1"/>
    </source>
</evidence>
<dbReference type="PANTHER" id="PTHR40278">
    <property type="entry name" value="DNA UTILIZATION PROTEIN HOFN"/>
    <property type="match status" value="1"/>
</dbReference>
<dbReference type="PANTHER" id="PTHR40278:SF1">
    <property type="entry name" value="DNA UTILIZATION PROTEIN HOFN"/>
    <property type="match status" value="1"/>
</dbReference>
<organism evidence="2 3">
    <name type="scientific">Candidatus Pantoea multigeneris</name>
    <dbReference type="NCBI Taxonomy" id="2608357"/>
    <lineage>
        <taxon>Bacteria</taxon>
        <taxon>Pseudomonadati</taxon>
        <taxon>Pseudomonadota</taxon>
        <taxon>Gammaproteobacteria</taxon>
        <taxon>Enterobacterales</taxon>
        <taxon>Erwiniaceae</taxon>
        <taxon>Pantoea</taxon>
    </lineage>
</organism>
<dbReference type="InterPro" id="IPR007813">
    <property type="entry name" value="PilN"/>
</dbReference>
<comment type="caution">
    <text evidence="2">The sequence shown here is derived from an EMBL/GenBank/DDBJ whole genome shotgun (WGS) entry which is preliminary data.</text>
</comment>
<feature type="transmembrane region" description="Helical" evidence="1">
    <location>
        <begin position="21"/>
        <end position="41"/>
    </location>
</feature>
<name>A0ABX0RFS3_9GAMM</name>
<keyword evidence="1" id="KW-1133">Transmembrane helix</keyword>
<dbReference type="Pfam" id="PF05137">
    <property type="entry name" value="PilN"/>
    <property type="match status" value="1"/>
</dbReference>
<keyword evidence="3" id="KW-1185">Reference proteome</keyword>
<evidence type="ECO:0000313" key="3">
    <source>
        <dbReference type="Proteomes" id="UP001515683"/>
    </source>
</evidence>
<reference evidence="2 3" key="1">
    <citation type="journal article" date="2019" name="bioRxiv">
        <title>Bacteria contribute to plant secondary compound degradation in a generalist herbivore system.</title>
        <authorList>
            <person name="Francoeur C.B."/>
            <person name="Khadempour L."/>
            <person name="Moreira-Soto R.D."/>
            <person name="Gotting K."/>
            <person name="Book A.J."/>
            <person name="Pinto-Tomas A.A."/>
            <person name="Keefover-Ring K."/>
            <person name="Currie C.R."/>
        </authorList>
    </citation>
    <scope>NUCLEOTIDE SEQUENCE [LARGE SCALE GENOMIC DNA]</scope>
    <source>
        <strain evidence="2">Acro-835</strain>
    </source>
</reference>
<dbReference type="RefSeq" id="WP_167018023.1">
    <property type="nucleotide sequence ID" value="NZ_VWXF01000013.1"/>
</dbReference>
<gene>
    <name evidence="2" type="ORF">F3J40_21835</name>
</gene>
<keyword evidence="1" id="KW-0472">Membrane</keyword>
<accession>A0ABX0RFS3</accession>
<dbReference type="Proteomes" id="UP001515683">
    <property type="component" value="Unassembled WGS sequence"/>
</dbReference>